<keyword evidence="1" id="KW-0472">Membrane</keyword>
<evidence type="ECO:0000313" key="3">
    <source>
        <dbReference type="Proteomes" id="UP000240883"/>
    </source>
</evidence>
<accession>A0A2T2NZ29</accession>
<organism evidence="2 3">
    <name type="scientific">Corynespora cassiicola Philippines</name>
    <dbReference type="NCBI Taxonomy" id="1448308"/>
    <lineage>
        <taxon>Eukaryota</taxon>
        <taxon>Fungi</taxon>
        <taxon>Dikarya</taxon>
        <taxon>Ascomycota</taxon>
        <taxon>Pezizomycotina</taxon>
        <taxon>Dothideomycetes</taxon>
        <taxon>Pleosporomycetidae</taxon>
        <taxon>Pleosporales</taxon>
        <taxon>Corynesporascaceae</taxon>
        <taxon>Corynespora</taxon>
    </lineage>
</organism>
<gene>
    <name evidence="2" type="ORF">BS50DRAFT_673443</name>
</gene>
<feature type="transmembrane region" description="Helical" evidence="1">
    <location>
        <begin position="154"/>
        <end position="176"/>
    </location>
</feature>
<feature type="transmembrane region" description="Helical" evidence="1">
    <location>
        <begin position="80"/>
        <end position="101"/>
    </location>
</feature>
<reference evidence="2 3" key="1">
    <citation type="journal article" date="2018" name="Front. Microbiol.">
        <title>Genome-Wide Analysis of Corynespora cassiicola Leaf Fall Disease Putative Effectors.</title>
        <authorList>
            <person name="Lopez D."/>
            <person name="Ribeiro S."/>
            <person name="Label P."/>
            <person name="Fumanal B."/>
            <person name="Venisse J.S."/>
            <person name="Kohler A."/>
            <person name="de Oliveira R.R."/>
            <person name="Labutti K."/>
            <person name="Lipzen A."/>
            <person name="Lail K."/>
            <person name="Bauer D."/>
            <person name="Ohm R.A."/>
            <person name="Barry K.W."/>
            <person name="Spatafora J."/>
            <person name="Grigoriev I.V."/>
            <person name="Martin F.M."/>
            <person name="Pujade-Renaud V."/>
        </authorList>
    </citation>
    <scope>NUCLEOTIDE SEQUENCE [LARGE SCALE GENOMIC DNA]</scope>
    <source>
        <strain evidence="2 3">Philippines</strain>
    </source>
</reference>
<evidence type="ECO:0000313" key="2">
    <source>
        <dbReference type="EMBL" id="PSN70663.1"/>
    </source>
</evidence>
<keyword evidence="3" id="KW-1185">Reference proteome</keyword>
<protein>
    <recommendedName>
        <fullName evidence="4">Integral membrane protein</fullName>
    </recommendedName>
</protein>
<evidence type="ECO:0000256" key="1">
    <source>
        <dbReference type="SAM" id="Phobius"/>
    </source>
</evidence>
<proteinExistence type="predicted"/>
<dbReference type="AlphaFoldDB" id="A0A2T2NZ29"/>
<keyword evidence="1" id="KW-1133">Transmembrane helix</keyword>
<name>A0A2T2NZ29_CORCC</name>
<feature type="transmembrane region" description="Helical" evidence="1">
    <location>
        <begin position="110"/>
        <end position="134"/>
    </location>
</feature>
<keyword evidence="1" id="KW-0812">Transmembrane</keyword>
<dbReference type="EMBL" id="KZ678131">
    <property type="protein sequence ID" value="PSN70663.1"/>
    <property type="molecule type" value="Genomic_DNA"/>
</dbReference>
<sequence length="265" mass="29352">MLTNAVFLAISTLLLLFLWLLALLFIYSKWCLKRFWDFDASLVVGMVVGMASHVLVIIAAAREKRSAGLFQSRANSELVLVFEALYAIALALSKLTLILALRRIFSLRSLYFVVPTMAPIVGSLCLAFSAILSVCHPYMSPANGCNKRAAWPGLWASFGALDIGYETALLIVIVILSRRAYEDHRSIIQFSFGLRLLNLIPATARIYLVYKASTLLGLILATQLSLNISLFSCLGTSRNALLQPFGFITLCAHKKKNRDSWVAFP</sequence>
<dbReference type="Proteomes" id="UP000240883">
    <property type="component" value="Unassembled WGS sequence"/>
</dbReference>
<evidence type="ECO:0008006" key="4">
    <source>
        <dbReference type="Google" id="ProtNLM"/>
    </source>
</evidence>
<feature type="transmembrane region" description="Helical" evidence="1">
    <location>
        <begin position="6"/>
        <end position="28"/>
    </location>
</feature>
<feature type="transmembrane region" description="Helical" evidence="1">
    <location>
        <begin position="40"/>
        <end position="60"/>
    </location>
</feature>